<dbReference type="Gene3D" id="3.80.10.10">
    <property type="entry name" value="Ribonuclease Inhibitor"/>
    <property type="match status" value="1"/>
</dbReference>
<comment type="caution">
    <text evidence="1">The sequence shown here is derived from an EMBL/GenBank/DDBJ whole genome shotgun (WGS) entry which is preliminary data.</text>
</comment>
<dbReference type="AlphaFoldDB" id="A0A8J2SKD7"/>
<keyword evidence="2" id="KW-1185">Reference proteome</keyword>
<name>A0A8J2SKD7_9STRA</name>
<evidence type="ECO:0000313" key="2">
    <source>
        <dbReference type="Proteomes" id="UP000789595"/>
    </source>
</evidence>
<proteinExistence type="predicted"/>
<dbReference type="InterPro" id="IPR032675">
    <property type="entry name" value="LRR_dom_sf"/>
</dbReference>
<protein>
    <submittedName>
        <fullName evidence="1">Uncharacterized protein</fullName>
    </submittedName>
</protein>
<evidence type="ECO:0000313" key="1">
    <source>
        <dbReference type="EMBL" id="CAH0368652.1"/>
    </source>
</evidence>
<dbReference type="SUPFAM" id="SSF52047">
    <property type="entry name" value="RNI-like"/>
    <property type="match status" value="1"/>
</dbReference>
<gene>
    <name evidence="1" type="ORF">PECAL_2P17240</name>
</gene>
<sequence>MGTTYSLPEEVLTTKVAQYSFRISKELYALRATSKSGLALAQRGLSSSCSFLCRHVHFRGEADPRRDEAVGRVFGAGCIRLSAHVRSPERIAALDAFVRRTNGGLFSLNLWTCDVTAEALLRMCQASPKLTKLRGPSSVAIPDSTVISISAACPDLNEVSFSHIGHSPAETYEHHFPRLNHVNLLFDGGSRPYRPTLIDAIRKTALTCRHARYLELDGCHVTADVIEAIVGTPLGDSLQHFGEIDDDTVLEPDAILAAARGFPEFCSLKIPQGSSMPGPGFYIDLSRTTARITCLHLEDETTTDACIAAACSHLRLEWLELEYLGLLTSGIVDAITRSQSAATLSSITIEYSASDPPEPGSPLSAADVLRLLQGCPNLRGLGWSLREYDSDRAGLDRVLCQGIVDLLKDRGATVEACDFDELQLGFGMVDDGRIIHSWYYNGKES</sequence>
<dbReference type="Proteomes" id="UP000789595">
    <property type="component" value="Unassembled WGS sequence"/>
</dbReference>
<dbReference type="OrthoDB" id="5395390at2759"/>
<accession>A0A8J2SKD7</accession>
<dbReference type="EMBL" id="CAKKNE010000002">
    <property type="protein sequence ID" value="CAH0368652.1"/>
    <property type="molecule type" value="Genomic_DNA"/>
</dbReference>
<organism evidence="1 2">
    <name type="scientific">Pelagomonas calceolata</name>
    <dbReference type="NCBI Taxonomy" id="35677"/>
    <lineage>
        <taxon>Eukaryota</taxon>
        <taxon>Sar</taxon>
        <taxon>Stramenopiles</taxon>
        <taxon>Ochrophyta</taxon>
        <taxon>Pelagophyceae</taxon>
        <taxon>Pelagomonadales</taxon>
        <taxon>Pelagomonadaceae</taxon>
        <taxon>Pelagomonas</taxon>
    </lineage>
</organism>
<reference evidence="1" key="1">
    <citation type="submission" date="2021-11" db="EMBL/GenBank/DDBJ databases">
        <authorList>
            <consortium name="Genoscope - CEA"/>
            <person name="William W."/>
        </authorList>
    </citation>
    <scope>NUCLEOTIDE SEQUENCE</scope>
</reference>